<sequence length="98" mass="11418">MTRDSNVEQLKQRITKDVTEYIIHHLWQVEEVEDIIGVMELREKAGIYENPYHLTVLYCLTGDLEQAQARMTKVYNELKLDSQKEFSAGLALRLGLHV</sequence>
<dbReference type="RefSeq" id="WP_171716126.1">
    <property type="nucleotide sequence ID" value="NZ_WHOB01000016.1"/>
</dbReference>
<protein>
    <submittedName>
        <fullName evidence="1">Uncharacterized protein</fullName>
    </submittedName>
</protein>
<evidence type="ECO:0000313" key="2">
    <source>
        <dbReference type="Proteomes" id="UP000596857"/>
    </source>
</evidence>
<evidence type="ECO:0000313" key="1">
    <source>
        <dbReference type="EMBL" id="NOU77992.1"/>
    </source>
</evidence>
<dbReference type="Proteomes" id="UP000596857">
    <property type="component" value="Unassembled WGS sequence"/>
</dbReference>
<accession>A0ABX1YAS2</accession>
<keyword evidence="2" id="KW-1185">Reference proteome</keyword>
<comment type="caution">
    <text evidence="1">The sequence shown here is derived from an EMBL/GenBank/DDBJ whole genome shotgun (WGS) entry which is preliminary data.</text>
</comment>
<organism evidence="1 2">
    <name type="scientific">Paenibacillus phytohabitans</name>
    <dbReference type="NCBI Taxonomy" id="2654978"/>
    <lineage>
        <taxon>Bacteria</taxon>
        <taxon>Bacillati</taxon>
        <taxon>Bacillota</taxon>
        <taxon>Bacilli</taxon>
        <taxon>Bacillales</taxon>
        <taxon>Paenibacillaceae</taxon>
        <taxon>Paenibacillus</taxon>
    </lineage>
</organism>
<gene>
    <name evidence="1" type="ORF">GC101_03765</name>
</gene>
<dbReference type="EMBL" id="WHOB01000016">
    <property type="protein sequence ID" value="NOU77992.1"/>
    <property type="molecule type" value="Genomic_DNA"/>
</dbReference>
<reference evidence="1 2" key="1">
    <citation type="submission" date="2019-10" db="EMBL/GenBank/DDBJ databases">
        <title>Description of Paenibacillus terricola sp. nov.</title>
        <authorList>
            <person name="Carlier A."/>
            <person name="Qi S."/>
        </authorList>
    </citation>
    <scope>NUCLEOTIDE SEQUENCE [LARGE SCALE GENOMIC DNA]</scope>
    <source>
        <strain evidence="1 2">LMG 31459</strain>
    </source>
</reference>
<name>A0ABX1YAS2_9BACL</name>
<proteinExistence type="predicted"/>